<dbReference type="InterPro" id="IPR002885">
    <property type="entry name" value="PPR_rpt"/>
</dbReference>
<dbReference type="PANTHER" id="PTHR47926">
    <property type="entry name" value="PENTATRICOPEPTIDE REPEAT-CONTAINING PROTEIN"/>
    <property type="match status" value="1"/>
</dbReference>
<organism evidence="3 4">
    <name type="scientific">Asparagus officinalis</name>
    <name type="common">Garden asparagus</name>
    <dbReference type="NCBI Taxonomy" id="4686"/>
    <lineage>
        <taxon>Eukaryota</taxon>
        <taxon>Viridiplantae</taxon>
        <taxon>Streptophyta</taxon>
        <taxon>Embryophyta</taxon>
        <taxon>Tracheophyta</taxon>
        <taxon>Spermatophyta</taxon>
        <taxon>Magnoliopsida</taxon>
        <taxon>Liliopsida</taxon>
        <taxon>Asparagales</taxon>
        <taxon>Asparagaceae</taxon>
        <taxon>Asparagoideae</taxon>
        <taxon>Asparagus</taxon>
    </lineage>
</organism>
<keyword evidence="4" id="KW-1185">Reference proteome</keyword>
<dbReference type="OMA" id="PCSLIWR"/>
<dbReference type="InterPro" id="IPR046848">
    <property type="entry name" value="E_motif"/>
</dbReference>
<dbReference type="Proteomes" id="UP000243459">
    <property type="component" value="Chromosome 2"/>
</dbReference>
<dbReference type="InterPro" id="IPR011990">
    <property type="entry name" value="TPR-like_helical_dom_sf"/>
</dbReference>
<feature type="repeat" description="PPR" evidence="2">
    <location>
        <begin position="526"/>
        <end position="560"/>
    </location>
</feature>
<dbReference type="GO" id="GO:0099402">
    <property type="term" value="P:plant organ development"/>
    <property type="evidence" value="ECO:0007669"/>
    <property type="project" value="UniProtKB-ARBA"/>
</dbReference>
<feature type="repeat" description="PPR" evidence="2">
    <location>
        <begin position="323"/>
        <end position="357"/>
    </location>
</feature>
<dbReference type="FunFam" id="1.25.40.10:FF:000158">
    <property type="entry name" value="pentatricopeptide repeat-containing protein At2g33680"/>
    <property type="match status" value="1"/>
</dbReference>
<dbReference type="Pfam" id="PF12854">
    <property type="entry name" value="PPR_1"/>
    <property type="match status" value="1"/>
</dbReference>
<feature type="repeat" description="PPR" evidence="2">
    <location>
        <begin position="119"/>
        <end position="153"/>
    </location>
</feature>
<dbReference type="PROSITE" id="PS51375">
    <property type="entry name" value="PPR"/>
    <property type="match status" value="6"/>
</dbReference>
<evidence type="ECO:0000313" key="3">
    <source>
        <dbReference type="EMBL" id="ONK77391.1"/>
    </source>
</evidence>
<proteinExistence type="predicted"/>
<protein>
    <recommendedName>
        <fullName evidence="5">Pentacotripeptide-repeat region of PRORP domain-containing protein</fullName>
    </recommendedName>
</protein>
<dbReference type="EMBL" id="CM007382">
    <property type="protein sequence ID" value="ONK77391.1"/>
    <property type="molecule type" value="Genomic_DNA"/>
</dbReference>
<dbReference type="GO" id="GO:0009451">
    <property type="term" value="P:RNA modification"/>
    <property type="evidence" value="ECO:0007669"/>
    <property type="project" value="InterPro"/>
</dbReference>
<dbReference type="Pfam" id="PF01535">
    <property type="entry name" value="PPR"/>
    <property type="match status" value="4"/>
</dbReference>
<evidence type="ECO:0000313" key="4">
    <source>
        <dbReference type="Proteomes" id="UP000243459"/>
    </source>
</evidence>
<evidence type="ECO:0000256" key="1">
    <source>
        <dbReference type="ARBA" id="ARBA00022737"/>
    </source>
</evidence>
<dbReference type="FunFam" id="1.25.40.10:FF:000073">
    <property type="entry name" value="Pentatricopeptide repeat-containing protein chloroplastic"/>
    <property type="match status" value="1"/>
</dbReference>
<feature type="repeat" description="PPR" evidence="2">
    <location>
        <begin position="799"/>
        <end position="833"/>
    </location>
</feature>
<feature type="repeat" description="PPR" evidence="2">
    <location>
        <begin position="728"/>
        <end position="762"/>
    </location>
</feature>
<sequence>MKLPSNIKAAALQTLTKPKSHQPLPFKNLVPNGKTSPTPICYSSTATPMQEPIPSHLISILDKCKAHQSLSLTQMAHSFVLRSASESSLFLSNNLLSSYFSCGSICYALRLFDRMSQRDFVSWNTMISGFNRFERYENGFCYFIKMIQAGIRPTQSSFASVIVACGEMGIDGYLMQVHCFSLKCGFSADCCVGNSLLKGYCKVGELEDLWKASAEMCALDDISLEILLRGCARHGMLIDALNLMRWCITHSIKLCSFAISSLISLCSRHCCIDIGIQIHGVSIKFGLDTNVSVINSFISFYARIFRLEDAENLFHWLEVEDRDIVTWNSLIGGFAYNGEGDVGLKVIQRMLSSGIRMNESTSLNFLSCCAVVNVLENAKRAHTLILKMRECFHQYTDNIILIMYCRSNSLNDAVAVFETMEVKDIVSFNLIMGLYRNYGNYEASIEVYLQARSQSIGEDEVMLSGVICSCSKLGVLELGLQIHGLVVKNGIFRASLVKNSILEFYSRAARIDDMEMIFFDESSETDIFSWNMMLMGYTNHGLFDKSISVWKEMKRWNIELNEFSYSALLDTCACTNEIIFGEQIHGYVRKKGLLSDTILMNSLLTMYSECGVIERAHSVFSETTFPDSVSWNALVSGYSQNGYAEESIQFYTMMNKNEIEASHMTFATIFMSCAMLSDLKLGSQFHAQVIKVGFESDLPISNSLITMYAKCGEISNSSEIFNAVIYKDVVTWNSMINALSHHGLGRKAIDLFAKMKSLGVKPNSVTFISVLSACRHAGLVSEACYQFRSMYEDCGIAPNEEHYTCMVDIFCRGGKLEEAKDLIESMEIVPSSLVWKMLLSACRVNGDVVLGKLAAERIMTMEPHDSSSYVLLSDLYASVGDREGKAKVRRKMEDRGVKKEAGCSWIL</sequence>
<dbReference type="GO" id="GO:0003723">
    <property type="term" value="F:RNA binding"/>
    <property type="evidence" value="ECO:0007669"/>
    <property type="project" value="InterPro"/>
</dbReference>
<dbReference type="Gene3D" id="1.25.40.10">
    <property type="entry name" value="Tetratricopeptide repeat domain"/>
    <property type="match status" value="5"/>
</dbReference>
<feature type="repeat" description="PPR" evidence="2">
    <location>
        <begin position="627"/>
        <end position="661"/>
    </location>
</feature>
<keyword evidence="1" id="KW-0677">Repeat</keyword>
<dbReference type="NCBIfam" id="TIGR00756">
    <property type="entry name" value="PPR"/>
    <property type="match status" value="6"/>
</dbReference>
<dbReference type="Pfam" id="PF20431">
    <property type="entry name" value="E_motif"/>
    <property type="match status" value="1"/>
</dbReference>
<accession>A0A5P1FL40</accession>
<dbReference type="AlphaFoldDB" id="A0A5P1FL40"/>
<dbReference type="InterPro" id="IPR046960">
    <property type="entry name" value="PPR_At4g14850-like_plant"/>
</dbReference>
<gene>
    <name evidence="3" type="ORF">A4U43_C02F6050</name>
</gene>
<dbReference type="Pfam" id="PF13041">
    <property type="entry name" value="PPR_2"/>
    <property type="match status" value="3"/>
</dbReference>
<name>A0A5P1FL40_ASPOF</name>
<evidence type="ECO:0008006" key="5">
    <source>
        <dbReference type="Google" id="ProtNLM"/>
    </source>
</evidence>
<dbReference type="Gramene" id="ONK77391">
    <property type="protein sequence ID" value="ONK77391"/>
    <property type="gene ID" value="A4U43_C02F6050"/>
</dbReference>
<reference evidence="4" key="1">
    <citation type="journal article" date="2017" name="Nat. Commun.">
        <title>The asparagus genome sheds light on the origin and evolution of a young Y chromosome.</title>
        <authorList>
            <person name="Harkess A."/>
            <person name="Zhou J."/>
            <person name="Xu C."/>
            <person name="Bowers J.E."/>
            <person name="Van der Hulst R."/>
            <person name="Ayyampalayam S."/>
            <person name="Mercati F."/>
            <person name="Riccardi P."/>
            <person name="McKain M.R."/>
            <person name="Kakrana A."/>
            <person name="Tang H."/>
            <person name="Ray J."/>
            <person name="Groenendijk J."/>
            <person name="Arikit S."/>
            <person name="Mathioni S.M."/>
            <person name="Nakano M."/>
            <person name="Shan H."/>
            <person name="Telgmann-Rauber A."/>
            <person name="Kanno A."/>
            <person name="Yue Z."/>
            <person name="Chen H."/>
            <person name="Li W."/>
            <person name="Chen Y."/>
            <person name="Xu X."/>
            <person name="Zhang Y."/>
            <person name="Luo S."/>
            <person name="Chen H."/>
            <person name="Gao J."/>
            <person name="Mao Z."/>
            <person name="Pires J.C."/>
            <person name="Luo M."/>
            <person name="Kudrna D."/>
            <person name="Wing R.A."/>
            <person name="Meyers B.C."/>
            <person name="Yi K."/>
            <person name="Kong H."/>
            <person name="Lavrijsen P."/>
            <person name="Sunseri F."/>
            <person name="Falavigna A."/>
            <person name="Ye Y."/>
            <person name="Leebens-Mack J.H."/>
            <person name="Chen G."/>
        </authorList>
    </citation>
    <scope>NUCLEOTIDE SEQUENCE [LARGE SCALE GENOMIC DNA]</scope>
    <source>
        <strain evidence="4">cv. DH0086</strain>
    </source>
</reference>
<dbReference type="PANTHER" id="PTHR47926:SF533">
    <property type="entry name" value="DYW DOMAIN-CONTAINING PROTEIN"/>
    <property type="match status" value="1"/>
</dbReference>
<evidence type="ECO:0000256" key="2">
    <source>
        <dbReference type="PROSITE-ProRule" id="PRU00708"/>
    </source>
</evidence>